<dbReference type="AlphaFoldDB" id="A0A2V5HFM7"/>
<name>A0A2V5HFM7_ASPV1</name>
<protein>
    <submittedName>
        <fullName evidence="1">Uncharacterized protein</fullName>
    </submittedName>
</protein>
<dbReference type="EMBL" id="KZ825110">
    <property type="protein sequence ID" value="PYI22551.1"/>
    <property type="molecule type" value="Genomic_DNA"/>
</dbReference>
<reference evidence="1 2" key="1">
    <citation type="submission" date="2018-02" db="EMBL/GenBank/DDBJ databases">
        <title>The genomes of Aspergillus section Nigri reveals drivers in fungal speciation.</title>
        <authorList>
            <consortium name="DOE Joint Genome Institute"/>
            <person name="Vesth T.C."/>
            <person name="Nybo J."/>
            <person name="Theobald S."/>
            <person name="Brandl J."/>
            <person name="Frisvad J.C."/>
            <person name="Nielsen K.F."/>
            <person name="Lyhne E.K."/>
            <person name="Kogle M.E."/>
            <person name="Kuo A."/>
            <person name="Riley R."/>
            <person name="Clum A."/>
            <person name="Nolan M."/>
            <person name="Lipzen A."/>
            <person name="Salamov A."/>
            <person name="Henrissat B."/>
            <person name="Wiebenga A."/>
            <person name="De vries R.P."/>
            <person name="Grigoriev I.V."/>
            <person name="Mortensen U.H."/>
            <person name="Andersen M.R."/>
            <person name="Baker S.E."/>
        </authorList>
    </citation>
    <scope>NUCLEOTIDE SEQUENCE [LARGE SCALE GENOMIC DNA]</scope>
    <source>
        <strain evidence="1 2">CBS 115571</strain>
    </source>
</reference>
<accession>A0A2V5HFM7</accession>
<dbReference type="Proteomes" id="UP000249829">
    <property type="component" value="Unassembled WGS sequence"/>
</dbReference>
<keyword evidence="2" id="KW-1185">Reference proteome</keyword>
<proteinExistence type="predicted"/>
<evidence type="ECO:0000313" key="2">
    <source>
        <dbReference type="Proteomes" id="UP000249829"/>
    </source>
</evidence>
<organism evidence="1 2">
    <name type="scientific">Aspergillus violaceofuscus (strain CBS 115571)</name>
    <dbReference type="NCBI Taxonomy" id="1450538"/>
    <lineage>
        <taxon>Eukaryota</taxon>
        <taxon>Fungi</taxon>
        <taxon>Dikarya</taxon>
        <taxon>Ascomycota</taxon>
        <taxon>Pezizomycotina</taxon>
        <taxon>Eurotiomycetes</taxon>
        <taxon>Eurotiomycetidae</taxon>
        <taxon>Eurotiales</taxon>
        <taxon>Aspergillaceae</taxon>
        <taxon>Aspergillus</taxon>
    </lineage>
</organism>
<gene>
    <name evidence="1" type="ORF">BO99DRAFT_9173</name>
</gene>
<evidence type="ECO:0000313" key="1">
    <source>
        <dbReference type="EMBL" id="PYI22551.1"/>
    </source>
</evidence>
<sequence>MVDGLTPTKNARFHHRHLPVCAHQPSQNAFLPKFRMKRREREDRYDRHQGGWARLPHQYIGKTCKSESLGTDLRCLTLVGLSSCICSLTSSIRVKRGNGRFAFPTRRVMHAEIIGPQLT</sequence>